<reference evidence="2 3" key="1">
    <citation type="submission" date="2019-05" db="EMBL/GenBank/DDBJ databases">
        <title>Emergence of the Ug99 lineage of the wheat stem rust pathogen through somatic hybridization.</title>
        <authorList>
            <person name="Li F."/>
            <person name="Upadhyaya N.M."/>
            <person name="Sperschneider J."/>
            <person name="Matny O."/>
            <person name="Nguyen-Phuc H."/>
            <person name="Mago R."/>
            <person name="Raley C."/>
            <person name="Miller M.E."/>
            <person name="Silverstein K.A.T."/>
            <person name="Henningsen E."/>
            <person name="Hirsch C.D."/>
            <person name="Visser B."/>
            <person name="Pretorius Z.A."/>
            <person name="Steffenson B.J."/>
            <person name="Schwessinger B."/>
            <person name="Dodds P.N."/>
            <person name="Figueroa M."/>
        </authorList>
    </citation>
    <scope>NUCLEOTIDE SEQUENCE [LARGE SCALE GENOMIC DNA]</scope>
    <source>
        <strain evidence="2">21-0</strain>
    </source>
</reference>
<comment type="caution">
    <text evidence="2">The sequence shown here is derived from an EMBL/GenBank/DDBJ whole genome shotgun (WGS) entry which is preliminary data.</text>
</comment>
<dbReference type="Proteomes" id="UP000324748">
    <property type="component" value="Unassembled WGS sequence"/>
</dbReference>
<dbReference type="OrthoDB" id="10523880at2759"/>
<organism evidence="2 3">
    <name type="scientific">Puccinia graminis f. sp. tritici</name>
    <dbReference type="NCBI Taxonomy" id="56615"/>
    <lineage>
        <taxon>Eukaryota</taxon>
        <taxon>Fungi</taxon>
        <taxon>Dikarya</taxon>
        <taxon>Basidiomycota</taxon>
        <taxon>Pucciniomycotina</taxon>
        <taxon>Pucciniomycetes</taxon>
        <taxon>Pucciniales</taxon>
        <taxon>Pucciniaceae</taxon>
        <taxon>Puccinia</taxon>
    </lineage>
</organism>
<proteinExistence type="predicted"/>
<evidence type="ECO:0000313" key="2">
    <source>
        <dbReference type="EMBL" id="KAA1114643.1"/>
    </source>
</evidence>
<keyword evidence="3" id="KW-1185">Reference proteome</keyword>
<evidence type="ECO:0000313" key="3">
    <source>
        <dbReference type="Proteomes" id="UP000324748"/>
    </source>
</evidence>
<dbReference type="EMBL" id="VSWC01000014">
    <property type="protein sequence ID" value="KAA1114643.1"/>
    <property type="molecule type" value="Genomic_DNA"/>
</dbReference>
<evidence type="ECO:0000256" key="1">
    <source>
        <dbReference type="SAM" id="MobiDB-lite"/>
    </source>
</evidence>
<name>A0A5B0QNH2_PUCGR</name>
<gene>
    <name evidence="2" type="ORF">PGT21_016992</name>
</gene>
<sequence length="83" mass="9366">MTELNQSQDPTPATSTTDRPTQINWPSQKPPQTHCEQGLYCQVTTPPLCTYLGVVLTRDVFCQIYRSARPVLPSDYPHHSAHI</sequence>
<feature type="region of interest" description="Disordered" evidence="1">
    <location>
        <begin position="1"/>
        <end position="33"/>
    </location>
</feature>
<dbReference type="AlphaFoldDB" id="A0A5B0QNH2"/>
<accession>A0A5B0QNH2</accession>
<protein>
    <submittedName>
        <fullName evidence="2">Uncharacterized protein</fullName>
    </submittedName>
</protein>